<dbReference type="PANTHER" id="PTHR48106">
    <property type="entry name" value="QUINONE OXIDOREDUCTASE PIG3-RELATED"/>
    <property type="match status" value="1"/>
</dbReference>
<dbReference type="AlphaFoldDB" id="A0A6N3AXI1"/>
<dbReference type="SMART" id="SM00829">
    <property type="entry name" value="PKS_ER"/>
    <property type="match status" value="1"/>
</dbReference>
<sequence length="318" mass="34833">MKAVVVYEAGGVDKLIYEDVPTPAVKPGWSLVKVKGFGINRSEIFTRNGYSESVKFPRILGIECVGVIEKSTDVKRLPPGTKVVSVMGEMGRDFDGSYAEYVLLPNEQIYTVRTDLPWPIMAAIPETYHTAFGTLQNLKIEAGDAVLVRGATSGVGVAFAKLLKARYPKVRLYGSTRSMNKLEQLLAEGFDECILDENGRLDTDISFDKIADMVGPAVLEDNLAHLKPGGILCNTGLLGGQWYVENFDIIMTLGSGKYVTGFYSGIVNEPMLQALFDYIKDNNITVEPAIVFKLAEIREAHAYLDSADSFGKVVVVND</sequence>
<evidence type="ECO:0000256" key="2">
    <source>
        <dbReference type="ARBA" id="ARBA00023002"/>
    </source>
</evidence>
<protein>
    <submittedName>
        <fullName evidence="4">Putative zinc-type alcohol dehydrogenase-like protein YjmD</fullName>
        <ecNumber evidence="4">1.-.-.-</ecNumber>
    </submittedName>
</protein>
<name>A0A6N3AXI1_9FIRM</name>
<dbReference type="EMBL" id="CACRUX010000034">
    <property type="protein sequence ID" value="VYT94838.1"/>
    <property type="molecule type" value="Genomic_DNA"/>
</dbReference>
<accession>A0A6N3AXI1</accession>
<evidence type="ECO:0000256" key="1">
    <source>
        <dbReference type="ARBA" id="ARBA00022857"/>
    </source>
</evidence>
<dbReference type="Pfam" id="PF08240">
    <property type="entry name" value="ADH_N"/>
    <property type="match status" value="1"/>
</dbReference>
<dbReference type="EC" id="1.-.-.-" evidence="4"/>
<reference evidence="4" key="1">
    <citation type="submission" date="2019-11" db="EMBL/GenBank/DDBJ databases">
        <authorList>
            <person name="Feng L."/>
        </authorList>
    </citation>
    <scope>NUCLEOTIDE SEQUENCE</scope>
    <source>
        <strain evidence="4">VrattiLFYP33</strain>
    </source>
</reference>
<dbReference type="InterPro" id="IPR013154">
    <property type="entry name" value="ADH-like_N"/>
</dbReference>
<dbReference type="Pfam" id="PF13602">
    <property type="entry name" value="ADH_zinc_N_2"/>
    <property type="match status" value="1"/>
</dbReference>
<keyword evidence="1" id="KW-0521">NADP</keyword>
<feature type="domain" description="Enoyl reductase (ER)" evidence="3">
    <location>
        <begin position="10"/>
        <end position="315"/>
    </location>
</feature>
<evidence type="ECO:0000259" key="3">
    <source>
        <dbReference type="SMART" id="SM00829"/>
    </source>
</evidence>
<dbReference type="SUPFAM" id="SSF51735">
    <property type="entry name" value="NAD(P)-binding Rossmann-fold domains"/>
    <property type="match status" value="1"/>
</dbReference>
<dbReference type="InterPro" id="IPR020843">
    <property type="entry name" value="ER"/>
</dbReference>
<evidence type="ECO:0000313" key="4">
    <source>
        <dbReference type="EMBL" id="VYT94838.1"/>
    </source>
</evidence>
<dbReference type="InterPro" id="IPR011032">
    <property type="entry name" value="GroES-like_sf"/>
</dbReference>
<dbReference type="GO" id="GO:0016651">
    <property type="term" value="F:oxidoreductase activity, acting on NAD(P)H"/>
    <property type="evidence" value="ECO:0007669"/>
    <property type="project" value="TreeGrafter"/>
</dbReference>
<dbReference type="SUPFAM" id="SSF50129">
    <property type="entry name" value="GroES-like"/>
    <property type="match status" value="1"/>
</dbReference>
<gene>
    <name evidence="4" type="primary">yjmD</name>
    <name evidence="4" type="ORF">VRLFYP33_00859</name>
</gene>
<dbReference type="RefSeq" id="WP_021842000.1">
    <property type="nucleotide sequence ID" value="NZ_CACRUX010000034.1"/>
</dbReference>
<dbReference type="GO" id="GO:0070402">
    <property type="term" value="F:NADPH binding"/>
    <property type="evidence" value="ECO:0007669"/>
    <property type="project" value="TreeGrafter"/>
</dbReference>
<organism evidence="4">
    <name type="scientific">Veillonella ratti</name>
    <dbReference type="NCBI Taxonomy" id="103892"/>
    <lineage>
        <taxon>Bacteria</taxon>
        <taxon>Bacillati</taxon>
        <taxon>Bacillota</taxon>
        <taxon>Negativicutes</taxon>
        <taxon>Veillonellales</taxon>
        <taxon>Veillonellaceae</taxon>
        <taxon>Veillonella</taxon>
    </lineage>
</organism>
<keyword evidence="2 4" id="KW-0560">Oxidoreductase</keyword>
<proteinExistence type="predicted"/>
<dbReference type="InterPro" id="IPR036291">
    <property type="entry name" value="NAD(P)-bd_dom_sf"/>
</dbReference>
<dbReference type="Gene3D" id="3.90.180.10">
    <property type="entry name" value="Medium-chain alcohol dehydrogenases, catalytic domain"/>
    <property type="match status" value="1"/>
</dbReference>